<proteinExistence type="predicted"/>
<keyword evidence="1" id="KW-0862">Zinc</keyword>
<accession>A0A6E8V989</accession>
<dbReference type="VEuPathDB" id="VectorBase:ACON2_035571"/>
<evidence type="ECO:0000313" key="5">
    <source>
        <dbReference type="Proteomes" id="UP001105220"/>
    </source>
</evidence>
<dbReference type="InterPro" id="IPR036236">
    <property type="entry name" value="Znf_C2H2_sf"/>
</dbReference>
<dbReference type="VEuPathDB" id="VectorBase:ACON000915"/>
<evidence type="ECO:0000256" key="2">
    <source>
        <dbReference type="SAM" id="MobiDB-lite"/>
    </source>
</evidence>
<feature type="region of interest" description="Disordered" evidence="2">
    <location>
        <begin position="16"/>
        <end position="75"/>
    </location>
</feature>
<feature type="region of interest" description="Disordered" evidence="2">
    <location>
        <begin position="126"/>
        <end position="184"/>
    </location>
</feature>
<evidence type="ECO:0000313" key="4">
    <source>
        <dbReference type="EnsemblMetazoa" id="ACON000915-PA"/>
    </source>
</evidence>
<keyword evidence="5" id="KW-1185">Reference proteome</keyword>
<dbReference type="GO" id="GO:0008270">
    <property type="term" value="F:zinc ion binding"/>
    <property type="evidence" value="ECO:0007669"/>
    <property type="project" value="UniProtKB-KW"/>
</dbReference>
<feature type="domain" description="C2H2-type" evidence="3">
    <location>
        <begin position="219"/>
        <end position="245"/>
    </location>
</feature>
<feature type="compositionally biased region" description="Polar residues" evidence="2">
    <location>
        <begin position="138"/>
        <end position="153"/>
    </location>
</feature>
<feature type="region of interest" description="Disordered" evidence="2">
    <location>
        <begin position="286"/>
        <end position="310"/>
    </location>
</feature>
<protein>
    <submittedName>
        <fullName evidence="4">C2H2-type domain-containing protein</fullName>
    </submittedName>
</protein>
<dbReference type="VEuPathDB" id="VectorBase:ACMO_011996"/>
<dbReference type="SMART" id="SM00355">
    <property type="entry name" value="ZnF_C2H2"/>
    <property type="match status" value="2"/>
</dbReference>
<dbReference type="AlphaFoldDB" id="A0A6E8V989"/>
<organism evidence="4 5">
    <name type="scientific">Anopheles coluzzii</name>
    <name type="common">African malaria mosquito</name>
    <dbReference type="NCBI Taxonomy" id="1518534"/>
    <lineage>
        <taxon>Eukaryota</taxon>
        <taxon>Metazoa</taxon>
        <taxon>Ecdysozoa</taxon>
        <taxon>Arthropoda</taxon>
        <taxon>Hexapoda</taxon>
        <taxon>Insecta</taxon>
        <taxon>Pterygota</taxon>
        <taxon>Neoptera</taxon>
        <taxon>Endopterygota</taxon>
        <taxon>Diptera</taxon>
        <taxon>Nematocera</taxon>
        <taxon>Culicoidea</taxon>
        <taxon>Culicidae</taxon>
        <taxon>Anophelinae</taxon>
        <taxon>Anopheles</taxon>
    </lineage>
</organism>
<feature type="compositionally biased region" description="Polar residues" evidence="2">
    <location>
        <begin position="16"/>
        <end position="27"/>
    </location>
</feature>
<feature type="compositionally biased region" description="Acidic residues" evidence="2">
    <location>
        <begin position="154"/>
        <end position="163"/>
    </location>
</feature>
<evidence type="ECO:0000259" key="3">
    <source>
        <dbReference type="PROSITE" id="PS50157"/>
    </source>
</evidence>
<dbReference type="SUPFAM" id="SSF57667">
    <property type="entry name" value="beta-beta-alpha zinc fingers"/>
    <property type="match status" value="1"/>
</dbReference>
<dbReference type="PROSITE" id="PS50157">
    <property type="entry name" value="ZINC_FINGER_C2H2_2"/>
    <property type="match status" value="1"/>
</dbReference>
<sequence>MFWILRRTGAVNLFNSINGNGNAAKTGSNHSSNSERSNPRPPRKAYGRLSGEPDDSQSHQRARYDVTGSSASPPYTVKLIDFDGAAGSETTAPGCACGELQQLNGNSFCCTGYACPESNNHNNNNNNNYNSNILNNNHAGSNQTHGSMALNSVDNDDDDDGDDGGGGAADINRNHSNYNDTDSELELDGKIKEQRLEEQTLARLHAIALSDDDDYDESLTCNVCDRAFRCRRQLASHQQKKRHFGCSGCDSLFSSLMLLEHHKEEFEHWSDYEDDRRLPCCRRNRRDEDDYTDTESGTSDAESEDLERLL</sequence>
<keyword evidence="1" id="KW-0479">Metal-binding</keyword>
<keyword evidence="1" id="KW-0863">Zinc-finger</keyword>
<feature type="compositionally biased region" description="Low complexity" evidence="2">
    <location>
        <begin position="126"/>
        <end position="137"/>
    </location>
</feature>
<dbReference type="InterPro" id="IPR013087">
    <property type="entry name" value="Znf_C2H2_type"/>
</dbReference>
<dbReference type="RefSeq" id="XP_040228802.2">
    <property type="nucleotide sequence ID" value="XM_040372868.2"/>
</dbReference>
<dbReference type="GeneID" id="120953147"/>
<dbReference type="Proteomes" id="UP001105220">
    <property type="component" value="Unplaced"/>
</dbReference>
<evidence type="ECO:0000256" key="1">
    <source>
        <dbReference type="PROSITE-ProRule" id="PRU00042"/>
    </source>
</evidence>
<reference evidence="4" key="2">
    <citation type="submission" date="2020-05" db="UniProtKB">
        <authorList>
            <consortium name="EnsemblMetazoa"/>
        </authorList>
    </citation>
    <scope>IDENTIFICATION</scope>
    <source>
        <strain evidence="4">Ngousso</strain>
    </source>
</reference>
<dbReference type="KEGG" id="acoz:120953147"/>
<feature type="compositionally biased region" description="Acidic residues" evidence="2">
    <location>
        <begin position="301"/>
        <end position="310"/>
    </location>
</feature>
<dbReference type="PROSITE" id="PS00028">
    <property type="entry name" value="ZINC_FINGER_C2H2_1"/>
    <property type="match status" value="2"/>
</dbReference>
<name>A0A6E8V989_ANOCL</name>
<reference key="1">
    <citation type="journal article" date="2019" name="Genes (Basel)">
        <title>A High-Quality De novo Genome Assembly from a Single Mosquito Using PacBio Sequencing.</title>
        <authorList>
            <person name="Kingan S.B."/>
            <person name="Heaton H."/>
            <person name="Cudini J."/>
            <person name="Lambert C.C."/>
            <person name="Baybayan P."/>
            <person name="Galvin B.D."/>
            <person name="Durbin R."/>
            <person name="Korlach J."/>
            <person name="Lawniczak M.K.N."/>
        </authorList>
    </citation>
    <scope>NUCLEOTIDE SEQUENCE [LARGE SCALE GENOMIC DNA]</scope>
    <source>
        <strain>Mali-NIH</strain>
    </source>
</reference>
<dbReference type="EnsemblMetazoa" id="ACON000915-RA">
    <property type="protein sequence ID" value="ACON000915-PA"/>
    <property type="gene ID" value="ACON000915"/>
</dbReference>